<accession>A0AA88HFV2</accession>
<sequence>MWVLLHIGVAGGNQNFGNGHRSQQRIQQPGFMPGRSTMEEIFTLRQLIEKTREFQQKAYDAFVDFKAAFNSVNWESLWLILKKTGLPAKYCNLFEPLHKGTESCRQVSGRHSSSFESNTSVHQGCSTAAAI</sequence>
<dbReference type="PANTHER" id="PTHR47027">
    <property type="entry name" value="REVERSE TRANSCRIPTASE DOMAIN-CONTAINING PROTEIN"/>
    <property type="match status" value="1"/>
</dbReference>
<evidence type="ECO:0000313" key="2">
    <source>
        <dbReference type="EMBL" id="KAK2706239.1"/>
    </source>
</evidence>
<evidence type="ECO:0000313" key="3">
    <source>
        <dbReference type="Proteomes" id="UP001187531"/>
    </source>
</evidence>
<feature type="domain" description="Reverse transcriptase" evidence="1">
    <location>
        <begin position="27"/>
        <end position="130"/>
    </location>
</feature>
<protein>
    <recommendedName>
        <fullName evidence="1">Reverse transcriptase domain-containing protein</fullName>
    </recommendedName>
</protein>
<proteinExistence type="predicted"/>
<gene>
    <name evidence="2" type="ORF">QYM36_016321</name>
</gene>
<name>A0AA88HFV2_ARTSF</name>
<dbReference type="InterPro" id="IPR000477">
    <property type="entry name" value="RT_dom"/>
</dbReference>
<keyword evidence="3" id="KW-1185">Reference proteome</keyword>
<reference evidence="2" key="1">
    <citation type="submission" date="2023-07" db="EMBL/GenBank/DDBJ databases">
        <title>Chromosome-level genome assembly of Artemia franciscana.</title>
        <authorList>
            <person name="Jo E."/>
        </authorList>
    </citation>
    <scope>NUCLEOTIDE SEQUENCE</scope>
    <source>
        <tissue evidence="2">Whole body</tissue>
    </source>
</reference>
<dbReference type="Pfam" id="PF00078">
    <property type="entry name" value="RVT_1"/>
    <property type="match status" value="1"/>
</dbReference>
<dbReference type="Proteomes" id="UP001187531">
    <property type="component" value="Unassembled WGS sequence"/>
</dbReference>
<organism evidence="2 3">
    <name type="scientific">Artemia franciscana</name>
    <name type="common">Brine shrimp</name>
    <name type="synonym">Artemia sanfranciscana</name>
    <dbReference type="NCBI Taxonomy" id="6661"/>
    <lineage>
        <taxon>Eukaryota</taxon>
        <taxon>Metazoa</taxon>
        <taxon>Ecdysozoa</taxon>
        <taxon>Arthropoda</taxon>
        <taxon>Crustacea</taxon>
        <taxon>Branchiopoda</taxon>
        <taxon>Anostraca</taxon>
        <taxon>Artemiidae</taxon>
        <taxon>Artemia</taxon>
    </lineage>
</organism>
<evidence type="ECO:0000259" key="1">
    <source>
        <dbReference type="Pfam" id="PF00078"/>
    </source>
</evidence>
<dbReference type="EMBL" id="JAVRJZ010000020">
    <property type="protein sequence ID" value="KAK2706239.1"/>
    <property type="molecule type" value="Genomic_DNA"/>
</dbReference>
<dbReference type="PANTHER" id="PTHR47027:SF24">
    <property type="entry name" value="RIBONUCLEASE H"/>
    <property type="match status" value="1"/>
</dbReference>
<dbReference type="AlphaFoldDB" id="A0AA88HFV2"/>
<comment type="caution">
    <text evidence="2">The sequence shown here is derived from an EMBL/GenBank/DDBJ whole genome shotgun (WGS) entry which is preliminary data.</text>
</comment>